<dbReference type="GO" id="GO:0006508">
    <property type="term" value="P:proteolysis"/>
    <property type="evidence" value="ECO:0007669"/>
    <property type="project" value="InterPro"/>
</dbReference>
<dbReference type="Proteomes" id="UP000682892">
    <property type="component" value="Chromosome 3"/>
</dbReference>
<name>A0A1S4FK69_AEDAE</name>
<dbReference type="EMBL" id="CH477524">
    <property type="protein sequence ID" value="EAT39548.1"/>
    <property type="molecule type" value="Genomic_DNA"/>
</dbReference>
<reference evidence="2" key="2">
    <citation type="journal article" date="2007" name="Science">
        <title>Genome sequence of Aedes aegypti, a major arbovirus vector.</title>
        <authorList>
            <person name="Nene V."/>
            <person name="Wortman J.R."/>
            <person name="Lawson D."/>
            <person name="Haas B."/>
            <person name="Kodira C."/>
            <person name="Tu Z.J."/>
            <person name="Loftus B."/>
            <person name="Xi Z."/>
            <person name="Megy K."/>
            <person name="Grabherr M."/>
            <person name="Ren Q."/>
            <person name="Zdobnov E.M."/>
            <person name="Lobo N.F."/>
            <person name="Campbell K.S."/>
            <person name="Brown S.E."/>
            <person name="Bonaldo M.F."/>
            <person name="Zhu J."/>
            <person name="Sinkins S.P."/>
            <person name="Hogenkamp D.G."/>
            <person name="Amedeo P."/>
            <person name="Arensburger P."/>
            <person name="Atkinson P.W."/>
            <person name="Bidwell S."/>
            <person name="Biedler J."/>
            <person name="Birney E."/>
            <person name="Bruggner R.V."/>
            <person name="Costas J."/>
            <person name="Coy M.R."/>
            <person name="Crabtree J."/>
            <person name="Crawford M."/>
            <person name="Debruyn B."/>
            <person name="Decaprio D."/>
            <person name="Eiglmeier K."/>
            <person name="Eisenstadt E."/>
            <person name="El-Dorry H."/>
            <person name="Gelbart W.M."/>
            <person name="Gomes S.L."/>
            <person name="Hammond M."/>
            <person name="Hannick L.I."/>
            <person name="Hogan J.R."/>
            <person name="Holmes M.H."/>
            <person name="Jaffe D."/>
            <person name="Johnston J.S."/>
            <person name="Kennedy R.C."/>
            <person name="Koo H."/>
            <person name="Kravitz S."/>
            <person name="Kriventseva E.V."/>
            <person name="Kulp D."/>
            <person name="Labutti K."/>
            <person name="Lee E."/>
            <person name="Li S."/>
            <person name="Lovin D.D."/>
            <person name="Mao C."/>
            <person name="Mauceli E."/>
            <person name="Menck C.F."/>
            <person name="Miller J.R."/>
            <person name="Montgomery P."/>
            <person name="Mori A."/>
            <person name="Nascimento A.L."/>
            <person name="Naveira H.F."/>
            <person name="Nusbaum C."/>
            <person name="O'leary S."/>
            <person name="Orvis J."/>
            <person name="Pertea M."/>
            <person name="Quesneville H."/>
            <person name="Reidenbach K.R."/>
            <person name="Rogers Y.H."/>
            <person name="Roth C.W."/>
            <person name="Schneider J.R."/>
            <person name="Schatz M."/>
            <person name="Shumway M."/>
            <person name="Stanke M."/>
            <person name="Stinson E.O."/>
            <person name="Tubio J.M."/>
            <person name="Vanzee J.P."/>
            <person name="Verjovski-Almeida S."/>
            <person name="Werner D."/>
            <person name="White O."/>
            <person name="Wyder S."/>
            <person name="Zeng Q."/>
            <person name="Zhao Q."/>
            <person name="Zhao Y."/>
            <person name="Hill C.A."/>
            <person name="Raikhel A.S."/>
            <person name="Soares M.B."/>
            <person name="Knudson D.L."/>
            <person name="Lee N.H."/>
            <person name="Galagan J."/>
            <person name="Salzberg S.L."/>
            <person name="Paulsen I.T."/>
            <person name="Dimopoulos G."/>
            <person name="Collins F.H."/>
            <person name="Birren B."/>
            <person name="Fraser-Liggett C.M."/>
            <person name="Severson D.W."/>
        </authorList>
    </citation>
    <scope>NUCLEOTIDE SEQUENCE [LARGE SCALE GENOMIC DNA]</scope>
    <source>
        <strain evidence="2">Liverpool</strain>
    </source>
</reference>
<proteinExistence type="inferred from homology"/>
<dbReference type="Gene3D" id="3.60.60.10">
    <property type="entry name" value="Penicillin V Acylase, Chain A"/>
    <property type="match status" value="1"/>
</dbReference>
<reference evidence="2" key="3">
    <citation type="submission" date="2012-09" db="EMBL/GenBank/DDBJ databases">
        <authorList>
            <consortium name="VectorBase"/>
        </authorList>
    </citation>
    <scope>NUCLEOTIDE SEQUENCE</scope>
    <source>
        <strain evidence="2">Liverpool</strain>
    </source>
</reference>
<evidence type="ECO:0000256" key="1">
    <source>
        <dbReference type="ARBA" id="ARBA00005705"/>
    </source>
</evidence>
<evidence type="ECO:0000313" key="2">
    <source>
        <dbReference type="EMBL" id="EAT39548.1"/>
    </source>
</evidence>
<dbReference type="PANTHER" id="PTHR12994">
    <property type="entry name" value="SECERNIN"/>
    <property type="match status" value="1"/>
</dbReference>
<accession>A0A1S4FK69</accession>
<dbReference type="AlphaFoldDB" id="A0A1S4FK69"/>
<sequence>MSGICGEAFVVLAPFVESGKTVIYGRNGLREPADDSAVSEVHHYPASDGSSGSVKCDSTEIDGAATFSVILAKPAGIWGAESGSNEKGVCLGLTFSEGHPVEGKVNATDLVRLGLERAASAAETIDVLTSLNGQHGPAEESKDAPKAAFVICDPNEAWLLNIVGSFWAAQKISGSLALKPGLSVGTQLDRCSDDLQSKLQAIGAWDGAGELNFAQAFGSDSSRAWPGSEPSGEGSFGLVQMFETLRAAGAEQNSLSSHVSVLSDSGLSCHWFTATPNPVESVYKPFIFTPGVKISPLTKIPSGESQTLLHKLHSNRKWENVGDLLTSLERTCVDEVNRFISEHSSEPNQELDELMKDCVEAEVKFYR</sequence>
<protein>
    <submittedName>
        <fullName evidence="2">AAEL008650-PA</fullName>
    </submittedName>
</protein>
<reference evidence="2" key="1">
    <citation type="submission" date="2005-10" db="EMBL/GenBank/DDBJ databases">
        <authorList>
            <person name="Loftus B.J."/>
            <person name="Nene V.M."/>
            <person name="Hannick L.I."/>
            <person name="Bidwell S."/>
            <person name="Haas B."/>
            <person name="Amedeo P."/>
            <person name="Orvis J."/>
            <person name="Wortman J.R."/>
            <person name="White O.R."/>
            <person name="Salzberg S."/>
            <person name="Shumway M."/>
            <person name="Koo H."/>
            <person name="Zhao Y."/>
            <person name="Holmes M."/>
            <person name="Miller J."/>
            <person name="Schatz M."/>
            <person name="Pop M."/>
            <person name="Pai G."/>
            <person name="Utterback T."/>
            <person name="Rogers Y.-H."/>
            <person name="Kravitz S."/>
            <person name="Fraser C.M."/>
        </authorList>
    </citation>
    <scope>NUCLEOTIDE SEQUENCE</scope>
    <source>
        <strain evidence="2">Liverpool</strain>
    </source>
</reference>
<dbReference type="GO" id="GO:0016805">
    <property type="term" value="F:dipeptidase activity"/>
    <property type="evidence" value="ECO:0007669"/>
    <property type="project" value="InterPro"/>
</dbReference>
<dbReference type="PANTHER" id="PTHR12994:SF17">
    <property type="entry name" value="LD30995P"/>
    <property type="match status" value="1"/>
</dbReference>
<comment type="similarity">
    <text evidence="1">Belongs to the peptidase C69 family. Secernin subfamily.</text>
</comment>
<dbReference type="HOGENOM" id="CLU_046840_2_0_1"/>
<evidence type="ECO:0000313" key="3">
    <source>
        <dbReference type="Proteomes" id="UP000682892"/>
    </source>
</evidence>
<dbReference type="Pfam" id="PF03577">
    <property type="entry name" value="Peptidase_C69"/>
    <property type="match status" value="1"/>
</dbReference>
<dbReference type="InterPro" id="IPR005322">
    <property type="entry name" value="Peptidase_C69"/>
</dbReference>
<dbReference type="OrthoDB" id="5175656at2759"/>
<dbReference type="GO" id="GO:0070004">
    <property type="term" value="F:cysteine-type exopeptidase activity"/>
    <property type="evidence" value="ECO:0007669"/>
    <property type="project" value="InterPro"/>
</dbReference>
<dbReference type="KEGG" id="aag:5570882"/>
<organism evidence="2 3">
    <name type="scientific">Aedes aegypti</name>
    <name type="common">Yellowfever mosquito</name>
    <name type="synonym">Culex aegypti</name>
    <dbReference type="NCBI Taxonomy" id="7159"/>
    <lineage>
        <taxon>Eukaryota</taxon>
        <taxon>Metazoa</taxon>
        <taxon>Ecdysozoa</taxon>
        <taxon>Arthropoda</taxon>
        <taxon>Hexapoda</taxon>
        <taxon>Insecta</taxon>
        <taxon>Pterygota</taxon>
        <taxon>Neoptera</taxon>
        <taxon>Endopterygota</taxon>
        <taxon>Diptera</taxon>
        <taxon>Nematocera</taxon>
        <taxon>Culicoidea</taxon>
        <taxon>Culicidae</taxon>
        <taxon>Culicinae</taxon>
        <taxon>Aedini</taxon>
        <taxon>Aedes</taxon>
        <taxon>Stegomyia</taxon>
    </lineage>
</organism>
<gene>
    <name evidence="2" type="ORF">AaeL_AAEL008650</name>
</gene>